<dbReference type="PANTHER" id="PTHR30083">
    <property type="entry name" value="TRANSCRIPTIONAL REGULATOR-RELATED"/>
    <property type="match status" value="1"/>
</dbReference>
<dbReference type="AlphaFoldDB" id="A0A354M0T5"/>
<sequence>MKTTRKNVYDMTQDRLEKIFSGFDNVYVSFSGGKDSGVLLNLCIDYIRKHKLDRKLTVFHMDYEVQYQETIEYVERVFKSNADILDVYRVCVPFKVITCTSMYQQFWRPWDDTCQDIWVREMPEGCYRKEDFPFYTEDMWDYEFQYKFAHWLHIQKKAQRTCCLVGIRTQESYNRWRTIYSSKNYQKYRGLKWTRRCGEYIYNAYPIYDWQTTDVWTANGKFKWDYNHLYDLYYQAGVSLEKQRVASPFLSQAIGSLKLYRAIDPYMWGRMINRVNGVGFAGIYGGTTALGWQSIKLPKNMTWADYMKFLLSTLPEETRNNYLEKLSVSVAFWKNKGGCLANETIKKLEDAGISITVGEKSNYKTSKKPVRMDYLDDIDIPEFKEIPTFKRICICILKNDHCCKYMGFSPNKHEKELRENVMKKYQSLF</sequence>
<dbReference type="EMBL" id="DNWC01000052">
    <property type="protein sequence ID" value="HBJ08124.1"/>
    <property type="molecule type" value="Genomic_DNA"/>
</dbReference>
<dbReference type="Pfam" id="PF11922">
    <property type="entry name" value="DUF3440"/>
    <property type="match status" value="1"/>
</dbReference>
<gene>
    <name evidence="2" type="ORF">DDY73_03890</name>
</gene>
<dbReference type="PANTHER" id="PTHR30083:SF0">
    <property type="entry name" value="3'-PHOSPHOADENOSINE 5'-PHOSPHOSULFATE SULFOTRANSFERASE (PAPS REDUCTASE)_FAD SYNTHETASE"/>
    <property type="match status" value="1"/>
</dbReference>
<protein>
    <submittedName>
        <fullName evidence="2">DUF3440 domain-containing protein</fullName>
    </submittedName>
</protein>
<dbReference type="InterPro" id="IPR014729">
    <property type="entry name" value="Rossmann-like_a/b/a_fold"/>
</dbReference>
<dbReference type="GO" id="GO:0003824">
    <property type="term" value="F:catalytic activity"/>
    <property type="evidence" value="ECO:0007669"/>
    <property type="project" value="InterPro"/>
</dbReference>
<dbReference type="RefSeq" id="WP_009318704.1">
    <property type="nucleotide sequence ID" value="NZ_CABKQP010000004.1"/>
</dbReference>
<dbReference type="GO" id="GO:0071453">
    <property type="term" value="P:cellular response to oxygen levels"/>
    <property type="evidence" value="ECO:0007669"/>
    <property type="project" value="TreeGrafter"/>
</dbReference>
<feature type="domain" description="Phosphoadenosine phosphosulphate reductase" evidence="1">
    <location>
        <begin position="26"/>
        <end position="234"/>
    </location>
</feature>
<evidence type="ECO:0000259" key="1">
    <source>
        <dbReference type="Pfam" id="PF01507"/>
    </source>
</evidence>
<organism evidence="2 3">
    <name type="scientific">Coprobacter fastidiosus</name>
    <dbReference type="NCBI Taxonomy" id="1099853"/>
    <lineage>
        <taxon>Bacteria</taxon>
        <taxon>Pseudomonadati</taxon>
        <taxon>Bacteroidota</taxon>
        <taxon>Bacteroidia</taxon>
        <taxon>Bacteroidales</taxon>
        <taxon>Barnesiellaceae</taxon>
        <taxon>Coprobacter</taxon>
    </lineage>
</organism>
<dbReference type="CDD" id="cd23947">
    <property type="entry name" value="PAPS_reductase-like_YbdN"/>
    <property type="match status" value="1"/>
</dbReference>
<dbReference type="SUPFAM" id="SSF52402">
    <property type="entry name" value="Adenine nucleotide alpha hydrolases-like"/>
    <property type="match status" value="1"/>
</dbReference>
<dbReference type="InterPro" id="IPR021845">
    <property type="entry name" value="DUF3440"/>
</dbReference>
<name>A0A354M0T5_9BACT</name>
<comment type="caution">
    <text evidence="2">The sequence shown here is derived from an EMBL/GenBank/DDBJ whole genome shotgun (WGS) entry which is preliminary data.</text>
</comment>
<dbReference type="Gene3D" id="3.40.50.620">
    <property type="entry name" value="HUPs"/>
    <property type="match status" value="1"/>
</dbReference>
<dbReference type="InterPro" id="IPR002500">
    <property type="entry name" value="PAPS_reduct_dom"/>
</dbReference>
<proteinExistence type="predicted"/>
<dbReference type="Proteomes" id="UP000262954">
    <property type="component" value="Unassembled WGS sequence"/>
</dbReference>
<reference evidence="2 3" key="1">
    <citation type="journal article" date="2018" name="Nat. Biotechnol.">
        <title>A standardized bacterial taxonomy based on genome phylogeny substantially revises the tree of life.</title>
        <authorList>
            <person name="Parks D.H."/>
            <person name="Chuvochina M."/>
            <person name="Waite D.W."/>
            <person name="Rinke C."/>
            <person name="Skarshewski A."/>
            <person name="Chaumeil P.A."/>
            <person name="Hugenholtz P."/>
        </authorList>
    </citation>
    <scope>NUCLEOTIDE SEQUENCE [LARGE SCALE GENOMIC DNA]</scope>
    <source>
        <strain evidence="2">UBA11482</strain>
    </source>
</reference>
<evidence type="ECO:0000313" key="3">
    <source>
        <dbReference type="Proteomes" id="UP000262954"/>
    </source>
</evidence>
<dbReference type="Pfam" id="PF01507">
    <property type="entry name" value="PAPS_reduct"/>
    <property type="match status" value="1"/>
</dbReference>
<accession>A0A354M0T5</accession>
<evidence type="ECO:0000313" key="2">
    <source>
        <dbReference type="EMBL" id="HBJ08124.1"/>
    </source>
</evidence>
<dbReference type="FunFam" id="3.40.50.620:FF:000163">
    <property type="entry name" value="Predicted phosphoadenosine phosphosulfate reductase"/>
    <property type="match status" value="1"/>
</dbReference>